<evidence type="ECO:0000313" key="1">
    <source>
        <dbReference type="EMBL" id="KAI3354921.1"/>
    </source>
</evidence>
<evidence type="ECO:0000313" key="2">
    <source>
        <dbReference type="Proteomes" id="UP000831701"/>
    </source>
</evidence>
<keyword evidence="2" id="KW-1185">Reference proteome</keyword>
<comment type="caution">
    <text evidence="1">The sequence shown here is derived from an EMBL/GenBank/DDBJ whole genome shotgun (WGS) entry which is preliminary data.</text>
</comment>
<proteinExistence type="predicted"/>
<organism evidence="1 2">
    <name type="scientific">Scortum barcoo</name>
    <name type="common">barcoo grunter</name>
    <dbReference type="NCBI Taxonomy" id="214431"/>
    <lineage>
        <taxon>Eukaryota</taxon>
        <taxon>Metazoa</taxon>
        <taxon>Chordata</taxon>
        <taxon>Craniata</taxon>
        <taxon>Vertebrata</taxon>
        <taxon>Euteleostomi</taxon>
        <taxon>Actinopterygii</taxon>
        <taxon>Neopterygii</taxon>
        <taxon>Teleostei</taxon>
        <taxon>Neoteleostei</taxon>
        <taxon>Acanthomorphata</taxon>
        <taxon>Eupercaria</taxon>
        <taxon>Centrarchiformes</taxon>
        <taxon>Terapontoidei</taxon>
        <taxon>Terapontidae</taxon>
        <taxon>Scortum</taxon>
    </lineage>
</organism>
<accession>A0ACB8VHH1</accession>
<gene>
    <name evidence="1" type="ORF">L3Q82_004720</name>
</gene>
<dbReference type="Proteomes" id="UP000831701">
    <property type="component" value="Chromosome 21"/>
</dbReference>
<protein>
    <submittedName>
        <fullName evidence="1">Uncharacterized protein</fullName>
    </submittedName>
</protein>
<sequence>MFYQEDLEQCGLDVTEASVFSGVCTEIFRRECVIFQKTVYCFVHLSIQEFLAAVYMFHCYTNRNTEALKSNPSHLRELELSGNKLQDSGVKLLCGFLESPHCRLQTLSDEDVDTVVAGDGICEDFAVAGGGGKNPLAAGSVGEDEDHDHPVAGGGGEHPWATGDGYGDMKPLVVAGSVSEDPLAASGGCDDEDAVAAGDEDEDVDPVVAGDGEDPLAASGGCDDEPPLVADDSGEAPGRSLTSGGRCDLRRTSSGMASAAGVADRTSQAGVQVGVRGRLTETHRVRAGCRQGRPTGRSDAQSLGLWLWEASASGTVALGSSALVDVALGSSASVDVALASSVSVDVALASSVSGTVALASSVSGTMALGTGHWDLSLWDYGTGNLGLGGCGTWTAEWQRLLEPTPSPAPPRDPGKIARRVPLQRSVAKGMASATALRTLPSGLPESLGRSPSQSPFPRISLTCWACRLRTWRLGCRLRTWRT</sequence>
<dbReference type="EMBL" id="CM041551">
    <property type="protein sequence ID" value="KAI3354921.1"/>
    <property type="molecule type" value="Genomic_DNA"/>
</dbReference>
<reference evidence="1" key="1">
    <citation type="submission" date="2022-04" db="EMBL/GenBank/DDBJ databases">
        <title>Jade perch genome.</title>
        <authorList>
            <person name="Chao B."/>
        </authorList>
    </citation>
    <scope>NUCLEOTIDE SEQUENCE</scope>
    <source>
        <strain evidence="1">CB-2022</strain>
    </source>
</reference>
<name>A0ACB8VHH1_9TELE</name>